<accession>A0ABP9QPM8</accession>
<dbReference type="InterPro" id="IPR001279">
    <property type="entry name" value="Metallo-B-lactamas"/>
</dbReference>
<dbReference type="SUPFAM" id="SSF52821">
    <property type="entry name" value="Rhodanese/Cell cycle control phosphatase"/>
    <property type="match status" value="2"/>
</dbReference>
<dbReference type="Proteomes" id="UP001428817">
    <property type="component" value="Unassembled WGS sequence"/>
</dbReference>
<dbReference type="EMBL" id="BAABJP010000030">
    <property type="protein sequence ID" value="GAA5165050.1"/>
    <property type="molecule type" value="Genomic_DNA"/>
</dbReference>
<dbReference type="RefSeq" id="WP_185062536.1">
    <property type="nucleotide sequence ID" value="NZ_BAABJP010000030.1"/>
</dbReference>
<dbReference type="SMART" id="SM00450">
    <property type="entry name" value="RHOD"/>
    <property type="match status" value="2"/>
</dbReference>
<dbReference type="SMART" id="SM00849">
    <property type="entry name" value="Lactamase_B"/>
    <property type="match status" value="1"/>
</dbReference>
<keyword evidence="4" id="KW-1185">Reference proteome</keyword>
<dbReference type="Pfam" id="PF00581">
    <property type="entry name" value="Rhodanese"/>
    <property type="match status" value="2"/>
</dbReference>
<dbReference type="SUPFAM" id="SSF56281">
    <property type="entry name" value="Metallo-hydrolase/oxidoreductase"/>
    <property type="match status" value="1"/>
</dbReference>
<dbReference type="CDD" id="cd07724">
    <property type="entry name" value="POD-like_MBL-fold"/>
    <property type="match status" value="1"/>
</dbReference>
<dbReference type="PANTHER" id="PTHR43084">
    <property type="entry name" value="PERSULFIDE DIOXYGENASE ETHE1"/>
    <property type="match status" value="1"/>
</dbReference>
<evidence type="ECO:0000313" key="3">
    <source>
        <dbReference type="EMBL" id="GAA5165050.1"/>
    </source>
</evidence>
<dbReference type="InterPro" id="IPR001763">
    <property type="entry name" value="Rhodanese-like_dom"/>
</dbReference>
<name>A0ABP9QPM8_9PSEU</name>
<dbReference type="InterPro" id="IPR036866">
    <property type="entry name" value="RibonucZ/Hydroxyglut_hydro"/>
</dbReference>
<dbReference type="InterPro" id="IPR044528">
    <property type="entry name" value="POD-like_MBL-fold"/>
</dbReference>
<dbReference type="CDD" id="cd00158">
    <property type="entry name" value="RHOD"/>
    <property type="match status" value="1"/>
</dbReference>
<organism evidence="3 4">
    <name type="scientific">Pseudonocardia eucalypti</name>
    <dbReference type="NCBI Taxonomy" id="648755"/>
    <lineage>
        <taxon>Bacteria</taxon>
        <taxon>Bacillati</taxon>
        <taxon>Actinomycetota</taxon>
        <taxon>Actinomycetes</taxon>
        <taxon>Pseudonocardiales</taxon>
        <taxon>Pseudonocardiaceae</taxon>
        <taxon>Pseudonocardia</taxon>
    </lineage>
</organism>
<gene>
    <name evidence="3" type="ORF">GCM10023321_54580</name>
</gene>
<proteinExistence type="predicted"/>
<evidence type="ECO:0000313" key="4">
    <source>
        <dbReference type="Proteomes" id="UP001428817"/>
    </source>
</evidence>
<dbReference type="PROSITE" id="PS50206">
    <property type="entry name" value="RHODANESE_3"/>
    <property type="match status" value="2"/>
</dbReference>
<reference evidence="4" key="1">
    <citation type="journal article" date="2019" name="Int. J. Syst. Evol. Microbiol.">
        <title>The Global Catalogue of Microorganisms (GCM) 10K type strain sequencing project: providing services to taxonomists for standard genome sequencing and annotation.</title>
        <authorList>
            <consortium name="The Broad Institute Genomics Platform"/>
            <consortium name="The Broad Institute Genome Sequencing Center for Infectious Disease"/>
            <person name="Wu L."/>
            <person name="Ma J."/>
        </authorList>
    </citation>
    <scope>NUCLEOTIDE SEQUENCE [LARGE SCALE GENOMIC DNA]</scope>
    <source>
        <strain evidence="4">JCM 18303</strain>
    </source>
</reference>
<evidence type="ECO:0000256" key="1">
    <source>
        <dbReference type="ARBA" id="ARBA00022723"/>
    </source>
</evidence>
<dbReference type="InterPro" id="IPR051682">
    <property type="entry name" value="Mito_Persulfide_Diox"/>
</dbReference>
<dbReference type="InterPro" id="IPR036873">
    <property type="entry name" value="Rhodanese-like_dom_sf"/>
</dbReference>
<evidence type="ECO:0000259" key="2">
    <source>
        <dbReference type="PROSITE" id="PS50206"/>
    </source>
</evidence>
<dbReference type="Pfam" id="PF00753">
    <property type="entry name" value="Lactamase_B"/>
    <property type="match status" value="1"/>
</dbReference>
<comment type="caution">
    <text evidence="3">The sequence shown here is derived from an EMBL/GenBank/DDBJ whole genome shotgun (WGS) entry which is preliminary data.</text>
</comment>
<dbReference type="Gene3D" id="3.40.250.10">
    <property type="entry name" value="Rhodanese-like domain"/>
    <property type="match status" value="2"/>
</dbReference>
<sequence>MIVEQFYLGCLSQASYLVADEASGRAAVVDPRRDVQEYLDAARRLGLRIELVLLTHVHADFVPGHTELAERTGATVAMSELAPVEFGFRHLRDGEVLELGAPGTGVSIQVLATPGHTPESLTFALREHAADPAPTAILTGDTLFLGDVGRPDLLGAAGRTSEQMARDLYRSLREKILPLPDEVSVYPGHGAGSACGKALAAETVSTLGAQRATNYALAPMTEDEFVAVVTEGLAAPPSYFAQDVAINRAGHTSFDPSAELPWLAAPEAVARQRAGALLLDVRDNEAFAEGHLRGAVNVALPGRFAEYAAAVHQAGQAVLLVGSSPEVQEARMRLARVGVDEVAGAVIWPVTGHSELVSVPQRLTPEQALRRIASEPGLQVVDVRGPGEHADGALPGAVNLPLTRLGELLGRLDPSRPVLTHCAGGYRSLAAASLLRSRGFTDVADLLGGWGAWREHVRA</sequence>
<feature type="domain" description="Rhodanese" evidence="2">
    <location>
        <begin position="374"/>
        <end position="458"/>
    </location>
</feature>
<dbReference type="PANTHER" id="PTHR43084:SF1">
    <property type="entry name" value="PERSULFIDE DIOXYGENASE ETHE1, MITOCHONDRIAL"/>
    <property type="match status" value="1"/>
</dbReference>
<protein>
    <submittedName>
        <fullName evidence="3">Rhodanese-like domain-containing protein</fullName>
    </submittedName>
</protein>
<keyword evidence="1" id="KW-0479">Metal-binding</keyword>
<dbReference type="Gene3D" id="3.60.15.10">
    <property type="entry name" value="Ribonuclease Z/Hydroxyacylglutathione hydrolase-like"/>
    <property type="match status" value="1"/>
</dbReference>
<feature type="domain" description="Rhodanese" evidence="2">
    <location>
        <begin position="272"/>
        <end position="301"/>
    </location>
</feature>